<feature type="compositionally biased region" description="Low complexity" evidence="2">
    <location>
        <begin position="718"/>
        <end position="727"/>
    </location>
</feature>
<dbReference type="EMBL" id="HBEO01010587">
    <property type="protein sequence ID" value="CAD8478375.1"/>
    <property type="molecule type" value="Transcribed_RNA"/>
</dbReference>
<evidence type="ECO:0000256" key="1">
    <source>
        <dbReference type="SAM" id="Coils"/>
    </source>
</evidence>
<proteinExistence type="predicted"/>
<organism evidence="3">
    <name type="scientific">Hanusia phi</name>
    <dbReference type="NCBI Taxonomy" id="3032"/>
    <lineage>
        <taxon>Eukaryota</taxon>
        <taxon>Cryptophyceae</taxon>
        <taxon>Pyrenomonadales</taxon>
        <taxon>Geminigeraceae</taxon>
        <taxon>Hanusia</taxon>
    </lineage>
</organism>
<sequence length="753" mass="85543">MERHVREQNDMNNKMKKEINKLSSEAENEKKVIKDLINQGMLDITDKIQLLKNAAAANVTAVEELLRRIESEQRQKQQEQDNAIQLLAKKHKELQESATKKFQNIDGQVSAAEKALKEAETKVASERSDVQNLIMQRIQSDISGLDNEMRTRLESEKGKINSVINAGLKELDGNISDYSLRTGVKVAQLMSRVTNLKEKQKQIADDQQNQILGIESSQKSFKQNTLDTLEKLRTAVENTRQKLEDAEKALRDEENLRKQVEAKQMQGETSKLNDAVTQELTQSESEIGRQIKNDKNWLQGTLKGVDDEMDYNVKDVHSRLAQLKGQTAAENTAQQAKLQEVSSLASKYFSKAESELSQLQTNVSSVAKQIQDQSEDARHQLELRVKELKVELVQKVRKLKEAVSRSLFAAELAMQENVTRAENSLHSQISEEMSNADKLTNDVSRELERTVDAQSKAVKYNKEQFDKLSVRIQSMQNYTAEDLKQLESQVKKSAETVQKARHQLDNNGALVEAKLRTELQQALELIRLNISISLSTSKTAINTQFAEGKAKVQDEIKDVQDSTYTSLQSYKEALRLLSQDVRENSYATDRTIRSAMDKQSSFQQKSETALAKVRQSLEQTQKSLKKANEDFAAKLRVRASELQGEIDKKFQEAQRHVDEKLSREAQLLQNAHTALQEAIDAHEEATAMKEEEREKKLKDLSEDLQTLHAAMMQLEKMQGVGSQSSRSQGGGEQRDIRRKEAMRRLYSKHAGRH</sequence>
<name>A0A7S0E9I8_9CRYP</name>
<accession>A0A7S0E9I8</accession>
<feature type="compositionally biased region" description="Basic and acidic residues" evidence="2">
    <location>
        <begin position="732"/>
        <end position="743"/>
    </location>
</feature>
<reference evidence="3" key="1">
    <citation type="submission" date="2021-01" db="EMBL/GenBank/DDBJ databases">
        <authorList>
            <person name="Corre E."/>
            <person name="Pelletier E."/>
            <person name="Niang G."/>
            <person name="Scheremetjew M."/>
            <person name="Finn R."/>
            <person name="Kale V."/>
            <person name="Holt S."/>
            <person name="Cochrane G."/>
            <person name="Meng A."/>
            <person name="Brown T."/>
            <person name="Cohen L."/>
        </authorList>
    </citation>
    <scope>NUCLEOTIDE SEQUENCE</scope>
    <source>
        <strain evidence="3">CCMP325</strain>
    </source>
</reference>
<gene>
    <name evidence="3" type="ORF">HPHI1048_LOCUS7374</name>
</gene>
<feature type="coiled-coil region" evidence="1">
    <location>
        <begin position="1"/>
        <end position="136"/>
    </location>
</feature>
<feature type="region of interest" description="Disordered" evidence="2">
    <location>
        <begin position="715"/>
        <end position="753"/>
    </location>
</feature>
<feature type="coiled-coil region" evidence="1">
    <location>
        <begin position="222"/>
        <end position="266"/>
    </location>
</feature>
<protein>
    <submittedName>
        <fullName evidence="3">Uncharacterized protein</fullName>
    </submittedName>
</protein>
<evidence type="ECO:0000313" key="3">
    <source>
        <dbReference type="EMBL" id="CAD8478375.1"/>
    </source>
</evidence>
<feature type="coiled-coil region" evidence="1">
    <location>
        <begin position="349"/>
        <end position="405"/>
    </location>
</feature>
<keyword evidence="1" id="KW-0175">Coiled coil</keyword>
<evidence type="ECO:0000256" key="2">
    <source>
        <dbReference type="SAM" id="MobiDB-lite"/>
    </source>
</evidence>
<dbReference type="AlphaFoldDB" id="A0A7S0E9I8"/>